<feature type="transmembrane region" description="Helical" evidence="1">
    <location>
        <begin position="12"/>
        <end position="32"/>
    </location>
</feature>
<dbReference type="EMBL" id="JAJBZG010000001">
    <property type="protein sequence ID" value="MCB7480006.1"/>
    <property type="molecule type" value="Genomic_DNA"/>
</dbReference>
<comment type="caution">
    <text evidence="2">The sequence shown here is derived from an EMBL/GenBank/DDBJ whole genome shotgun (WGS) entry which is preliminary data.</text>
</comment>
<evidence type="ECO:0000313" key="2">
    <source>
        <dbReference type="EMBL" id="MCB7480006.1"/>
    </source>
</evidence>
<protein>
    <submittedName>
        <fullName evidence="2">Uncharacterized protein</fullName>
    </submittedName>
</protein>
<gene>
    <name evidence="2" type="ORF">LGQ90_01910</name>
</gene>
<evidence type="ECO:0000256" key="1">
    <source>
        <dbReference type="SAM" id="Phobius"/>
    </source>
</evidence>
<accession>A0A9X1RV88</accession>
<reference evidence="2" key="1">
    <citation type="submission" date="2021-10" db="EMBL/GenBank/DDBJ databases">
        <title>Gramella sp. ASW11-100T, isolated from marine sediment.</title>
        <authorList>
            <person name="Xia C."/>
        </authorList>
    </citation>
    <scope>NUCLEOTIDE SEQUENCE</scope>
    <source>
        <strain evidence="2">ASW11-100</strain>
    </source>
</reference>
<dbReference type="AlphaFoldDB" id="A0A9X1RV88"/>
<keyword evidence="1" id="KW-0812">Transmembrane</keyword>
<proteinExistence type="predicted"/>
<name>A0A9X1RV88_9FLAO</name>
<evidence type="ECO:0000313" key="3">
    <source>
        <dbReference type="Proteomes" id="UP001139414"/>
    </source>
</evidence>
<dbReference type="RefSeq" id="WP_229337563.1">
    <property type="nucleotide sequence ID" value="NZ_JAJBZG010000001.1"/>
</dbReference>
<dbReference type="Proteomes" id="UP001139414">
    <property type="component" value="Unassembled WGS sequence"/>
</dbReference>
<organism evidence="2 3">
    <name type="scientific">Christiangramia sediminis</name>
    <dbReference type="NCBI Taxonomy" id="2881336"/>
    <lineage>
        <taxon>Bacteria</taxon>
        <taxon>Pseudomonadati</taxon>
        <taxon>Bacteroidota</taxon>
        <taxon>Flavobacteriia</taxon>
        <taxon>Flavobacteriales</taxon>
        <taxon>Flavobacteriaceae</taxon>
        <taxon>Christiangramia</taxon>
    </lineage>
</organism>
<sequence>MADIRIEKKKPVWPWILLIVILAVVAFLYIYGSMDSEENDDKEPELEEVTYVKPQLDLHKNVKEIS</sequence>
<keyword evidence="1" id="KW-1133">Transmembrane helix</keyword>
<keyword evidence="1" id="KW-0472">Membrane</keyword>
<keyword evidence="3" id="KW-1185">Reference proteome</keyword>